<comment type="caution">
    <text evidence="1">The sequence shown here is derived from an EMBL/GenBank/DDBJ whole genome shotgun (WGS) entry which is preliminary data.</text>
</comment>
<evidence type="ECO:0008006" key="3">
    <source>
        <dbReference type="Google" id="ProtNLM"/>
    </source>
</evidence>
<proteinExistence type="predicted"/>
<dbReference type="Proteomes" id="UP001500542">
    <property type="component" value="Unassembled WGS sequence"/>
</dbReference>
<protein>
    <recommendedName>
        <fullName evidence="3">Nucleotidyltransferase-like protein</fullName>
    </recommendedName>
</protein>
<dbReference type="EMBL" id="BAAAHK010000021">
    <property type="protein sequence ID" value="GAA0959775.1"/>
    <property type="molecule type" value="Genomic_DNA"/>
</dbReference>
<reference evidence="1 2" key="1">
    <citation type="journal article" date="2019" name="Int. J. Syst. Evol. Microbiol.">
        <title>The Global Catalogue of Microorganisms (GCM) 10K type strain sequencing project: providing services to taxonomists for standard genome sequencing and annotation.</title>
        <authorList>
            <consortium name="The Broad Institute Genomics Platform"/>
            <consortium name="The Broad Institute Genome Sequencing Center for Infectious Disease"/>
            <person name="Wu L."/>
            <person name="Ma J."/>
        </authorList>
    </citation>
    <scope>NUCLEOTIDE SEQUENCE [LARGE SCALE GENOMIC DNA]</scope>
    <source>
        <strain evidence="1 2">JCM 10977</strain>
    </source>
</reference>
<sequence length="181" mass="19756">MDLLAEAEALQTEAHEVLRRLDLEHAFPSLGPPSLIGSARSGLMVLRDLDVMFTAPSATACEVLAGLADIAARVELLSVDFRDERGERRPTPQLTDERFYAVLGYAGWKVELTVWLHAVDRPHVADALRVGAASDEEKEAILRLKSTYPVYPDAVGGSDIYPAVLEHGVRSTEELTAYLGS</sequence>
<gene>
    <name evidence="1" type="ORF">GCM10009554_73930</name>
</gene>
<accession>A0ABN1RM24</accession>
<dbReference type="RefSeq" id="WP_343981633.1">
    <property type="nucleotide sequence ID" value="NZ_BAAAHK010000021.1"/>
</dbReference>
<keyword evidence="2" id="KW-1185">Reference proteome</keyword>
<evidence type="ECO:0000313" key="1">
    <source>
        <dbReference type="EMBL" id="GAA0959775.1"/>
    </source>
</evidence>
<evidence type="ECO:0000313" key="2">
    <source>
        <dbReference type="Proteomes" id="UP001500542"/>
    </source>
</evidence>
<organism evidence="1 2">
    <name type="scientific">Kribbella koreensis</name>
    <dbReference type="NCBI Taxonomy" id="57909"/>
    <lineage>
        <taxon>Bacteria</taxon>
        <taxon>Bacillati</taxon>
        <taxon>Actinomycetota</taxon>
        <taxon>Actinomycetes</taxon>
        <taxon>Propionibacteriales</taxon>
        <taxon>Kribbellaceae</taxon>
        <taxon>Kribbella</taxon>
    </lineage>
</organism>
<name>A0ABN1RM24_9ACTN</name>